<evidence type="ECO:0000256" key="1">
    <source>
        <dbReference type="ARBA" id="ARBA00022741"/>
    </source>
</evidence>
<gene>
    <name evidence="8" type="ORF">TSYNT_6347</name>
</gene>
<dbReference type="PROSITE" id="PS00688">
    <property type="entry name" value="SIGMA54_INTERACT_3"/>
    <property type="match status" value="1"/>
</dbReference>
<dbReference type="InterPro" id="IPR035965">
    <property type="entry name" value="PAS-like_dom_sf"/>
</dbReference>
<evidence type="ECO:0000256" key="5">
    <source>
        <dbReference type="ARBA" id="ARBA00023163"/>
    </source>
</evidence>
<evidence type="ECO:0000259" key="7">
    <source>
        <dbReference type="PROSITE" id="PS50112"/>
    </source>
</evidence>
<dbReference type="PROSITE" id="PS50045">
    <property type="entry name" value="SIGMA54_INTERACT_4"/>
    <property type="match status" value="1"/>
</dbReference>
<dbReference type="InterPro" id="IPR025662">
    <property type="entry name" value="Sigma_54_int_dom_ATP-bd_1"/>
</dbReference>
<feature type="domain" description="Sigma-54 factor interaction" evidence="6">
    <location>
        <begin position="279"/>
        <end position="509"/>
    </location>
</feature>
<keyword evidence="2" id="KW-0067">ATP-binding</keyword>
<dbReference type="CDD" id="cd00130">
    <property type="entry name" value="PAS"/>
    <property type="match status" value="1"/>
</dbReference>
<dbReference type="InterPro" id="IPR027417">
    <property type="entry name" value="P-loop_NTPase"/>
</dbReference>
<dbReference type="InterPro" id="IPR025944">
    <property type="entry name" value="Sigma_54_int_dom_CS"/>
</dbReference>
<evidence type="ECO:0000313" key="9">
    <source>
        <dbReference type="Proteomes" id="UP000062160"/>
    </source>
</evidence>
<dbReference type="InterPro" id="IPR029016">
    <property type="entry name" value="GAF-like_dom_sf"/>
</dbReference>
<protein>
    <submittedName>
        <fullName evidence="8">PAS domain S-box-containing protein</fullName>
    </submittedName>
</protein>
<evidence type="ECO:0000256" key="4">
    <source>
        <dbReference type="ARBA" id="ARBA00023125"/>
    </source>
</evidence>
<evidence type="ECO:0000256" key="2">
    <source>
        <dbReference type="ARBA" id="ARBA00022840"/>
    </source>
</evidence>
<dbReference type="STRING" id="224999.GCA_001485475_00971"/>
<dbReference type="OrthoDB" id="9803970at2"/>
<organism evidence="8">
    <name type="scientific">Tepidanaerobacter syntrophicus</name>
    <dbReference type="NCBI Taxonomy" id="224999"/>
    <lineage>
        <taxon>Bacteria</taxon>
        <taxon>Bacillati</taxon>
        <taxon>Bacillota</taxon>
        <taxon>Clostridia</taxon>
        <taxon>Thermosediminibacterales</taxon>
        <taxon>Tepidanaerobacteraceae</taxon>
        <taxon>Tepidanaerobacter</taxon>
    </lineage>
</organism>
<dbReference type="EMBL" id="DF977000">
    <property type="protein sequence ID" value="GAQ24962.1"/>
    <property type="molecule type" value="Genomic_DNA"/>
</dbReference>
<sequence>MPLENLEKELQEIAEAIMSVTGLDVTILDSSLKRIAGTGKYREKIGKYAAKNSVFEKCIKTGKEYVITEPRTCTECINCSDKKNCREEAEVCYPIESDEGIAGVIGMIAFSPEQKEAFIKNRFSYMNFVSRMSKLIASSIKEKILHQELQYKSIELKTIIDSVDEGIIAIDDKRKILCINNWACDMLGLKAEDVVGKDIDEILPGNGVTKILNTNNEIKNQEEIININGKNQRFLLSAKPIIFNHKAAGVVASLKDFNNLRRSIFKISESPESFTFGKILGSSPAFTLVKEQARQIASQDVTVLLLGESGTGKELFARAIHHESSRRNEIFLPINCGAIPDSLIESELFGYEKGTFTGANPKGKVGKFESANGGTVFLDEIGDLPLHMQVKILRVLQEKEIYRVGGITPIKVDVRIIAATNKDLQAMVQRGEFREDLFYRLNVVPIKIPPLRDRPEDILELAEVFFQRYSKIYHKNLKGISKEAKKVLVSYSYPGNVRELENLIEYGVIFEKSDFLQGETLLKKISIENGTYTAETGGLKEMVARYERQIIQDLMHRYGESTEAKQKIAEKLNISTATLYRKLKELDLTN</sequence>
<dbReference type="PROSITE" id="PS00675">
    <property type="entry name" value="SIGMA54_INTERACT_1"/>
    <property type="match status" value="1"/>
</dbReference>
<dbReference type="PANTHER" id="PTHR32071">
    <property type="entry name" value="TRANSCRIPTIONAL REGULATORY PROTEIN"/>
    <property type="match status" value="1"/>
</dbReference>
<dbReference type="Gene3D" id="1.10.10.60">
    <property type="entry name" value="Homeodomain-like"/>
    <property type="match status" value="1"/>
</dbReference>
<keyword evidence="1" id="KW-0547">Nucleotide-binding</keyword>
<dbReference type="Gene3D" id="1.10.8.60">
    <property type="match status" value="1"/>
</dbReference>
<dbReference type="InterPro" id="IPR003593">
    <property type="entry name" value="AAA+_ATPase"/>
</dbReference>
<dbReference type="PANTHER" id="PTHR32071:SF57">
    <property type="entry name" value="C4-DICARBOXYLATE TRANSPORT TRANSCRIPTIONAL REGULATORY PROTEIN DCTD"/>
    <property type="match status" value="1"/>
</dbReference>
<keyword evidence="3" id="KW-0805">Transcription regulation</keyword>
<evidence type="ECO:0000259" key="6">
    <source>
        <dbReference type="PROSITE" id="PS50045"/>
    </source>
</evidence>
<accession>A0A0U9HDR9</accession>
<dbReference type="PROSITE" id="PS00676">
    <property type="entry name" value="SIGMA54_INTERACT_2"/>
    <property type="match status" value="1"/>
</dbReference>
<dbReference type="Gene3D" id="3.40.50.300">
    <property type="entry name" value="P-loop containing nucleotide triphosphate hydrolases"/>
    <property type="match status" value="1"/>
</dbReference>
<dbReference type="InterPro" id="IPR058031">
    <property type="entry name" value="AAA_lid_NorR"/>
</dbReference>
<dbReference type="GO" id="GO:0006355">
    <property type="term" value="P:regulation of DNA-templated transcription"/>
    <property type="evidence" value="ECO:0007669"/>
    <property type="project" value="InterPro"/>
</dbReference>
<dbReference type="SUPFAM" id="SSF52540">
    <property type="entry name" value="P-loop containing nucleoside triphosphate hydrolases"/>
    <property type="match status" value="1"/>
</dbReference>
<dbReference type="SMART" id="SM00382">
    <property type="entry name" value="AAA"/>
    <property type="match status" value="1"/>
</dbReference>
<dbReference type="SUPFAM" id="SSF46689">
    <property type="entry name" value="Homeodomain-like"/>
    <property type="match status" value="1"/>
</dbReference>
<dbReference type="Proteomes" id="UP000062160">
    <property type="component" value="Unassembled WGS sequence"/>
</dbReference>
<dbReference type="Gene3D" id="3.30.450.40">
    <property type="match status" value="1"/>
</dbReference>
<reference evidence="8" key="1">
    <citation type="journal article" date="2016" name="Genome Announc.">
        <title>Draft Genome Sequence of the Syntrophic Lactate-Degrading Bacterium Tepidanaerobacter syntrophicus JLT.</title>
        <authorList>
            <person name="Matsuura N."/>
            <person name="Ohashi A."/>
            <person name="Tourlousse D.M."/>
            <person name="Sekiguchi Y."/>
        </authorList>
    </citation>
    <scope>NUCLEOTIDE SEQUENCE [LARGE SCALE GENOMIC DNA]</scope>
    <source>
        <strain evidence="8">JL</strain>
    </source>
</reference>
<dbReference type="InterPro" id="IPR000014">
    <property type="entry name" value="PAS"/>
</dbReference>
<dbReference type="InterPro" id="IPR025943">
    <property type="entry name" value="Sigma_54_int_dom_ATP-bd_2"/>
</dbReference>
<proteinExistence type="predicted"/>
<dbReference type="SUPFAM" id="SSF55785">
    <property type="entry name" value="PYP-like sensor domain (PAS domain)"/>
    <property type="match status" value="1"/>
</dbReference>
<dbReference type="AlphaFoldDB" id="A0A0U9HDR9"/>
<dbReference type="GO" id="GO:0003677">
    <property type="term" value="F:DNA binding"/>
    <property type="evidence" value="ECO:0007669"/>
    <property type="project" value="UniProtKB-KW"/>
</dbReference>
<dbReference type="InterPro" id="IPR009057">
    <property type="entry name" value="Homeodomain-like_sf"/>
</dbReference>
<evidence type="ECO:0000256" key="3">
    <source>
        <dbReference type="ARBA" id="ARBA00023015"/>
    </source>
</evidence>
<dbReference type="Gene3D" id="3.30.450.20">
    <property type="entry name" value="PAS domain"/>
    <property type="match status" value="1"/>
</dbReference>
<dbReference type="InterPro" id="IPR002078">
    <property type="entry name" value="Sigma_54_int"/>
</dbReference>
<dbReference type="CDD" id="cd00009">
    <property type="entry name" value="AAA"/>
    <property type="match status" value="1"/>
</dbReference>
<dbReference type="PROSITE" id="PS50112">
    <property type="entry name" value="PAS"/>
    <property type="match status" value="1"/>
</dbReference>
<dbReference type="Pfam" id="PF00158">
    <property type="entry name" value="Sigma54_activat"/>
    <property type="match status" value="1"/>
</dbReference>
<dbReference type="InterPro" id="IPR013767">
    <property type="entry name" value="PAS_fold"/>
</dbReference>
<evidence type="ECO:0000313" key="8">
    <source>
        <dbReference type="EMBL" id="GAQ24962.1"/>
    </source>
</evidence>
<dbReference type="Pfam" id="PF00989">
    <property type="entry name" value="PAS"/>
    <property type="match status" value="1"/>
</dbReference>
<feature type="domain" description="PAS" evidence="7">
    <location>
        <begin position="152"/>
        <end position="203"/>
    </location>
</feature>
<dbReference type="RefSeq" id="WP_059032271.1">
    <property type="nucleotide sequence ID" value="NZ_DF977000.1"/>
</dbReference>
<keyword evidence="4" id="KW-0238">DNA-binding</keyword>
<dbReference type="FunFam" id="3.40.50.300:FF:000006">
    <property type="entry name" value="DNA-binding transcriptional regulator NtrC"/>
    <property type="match status" value="1"/>
</dbReference>
<dbReference type="GO" id="GO:0005524">
    <property type="term" value="F:ATP binding"/>
    <property type="evidence" value="ECO:0007669"/>
    <property type="project" value="UniProtKB-KW"/>
</dbReference>
<dbReference type="Pfam" id="PF25601">
    <property type="entry name" value="AAA_lid_14"/>
    <property type="match status" value="1"/>
</dbReference>
<dbReference type="NCBIfam" id="TIGR00229">
    <property type="entry name" value="sensory_box"/>
    <property type="match status" value="1"/>
</dbReference>
<keyword evidence="5" id="KW-0804">Transcription</keyword>
<name>A0A0U9HDR9_9FIRM</name>
<dbReference type="SMART" id="SM00091">
    <property type="entry name" value="PAS"/>
    <property type="match status" value="1"/>
</dbReference>
<keyword evidence="9" id="KW-1185">Reference proteome</keyword>